<protein>
    <submittedName>
        <fullName evidence="1">Uncharacterized protein</fullName>
    </submittedName>
</protein>
<dbReference type="RefSeq" id="WP_085393129.1">
    <property type="nucleotide sequence ID" value="NZ_LNKD01000001.1"/>
</dbReference>
<accession>A0A1X2Z1K5</accession>
<dbReference type="Proteomes" id="UP000193377">
    <property type="component" value="Unassembled WGS sequence"/>
</dbReference>
<reference evidence="1 2" key="1">
    <citation type="journal article" date="2016" name="Sci. Rep.">
        <title>Evaluation of genetic diversity among strains of the human gut commensal Bifidobacterium adolescentis.</title>
        <authorList>
            <person name="Duranti S."/>
            <person name="Milani C."/>
            <person name="Lugli G.A."/>
            <person name="Mancabelli L."/>
            <person name="Turroni F."/>
            <person name="Ferrario C."/>
            <person name="Mangifesta M."/>
            <person name="Viappiani A."/>
            <person name="Sanchez B."/>
            <person name="Margolles A."/>
            <person name="van Sinderen D."/>
            <person name="Ventura M."/>
        </authorList>
    </citation>
    <scope>NUCLEOTIDE SEQUENCE [LARGE SCALE GENOMIC DNA]</scope>
    <source>
        <strain evidence="1 2">487B</strain>
    </source>
</reference>
<proteinExistence type="predicted"/>
<evidence type="ECO:0000313" key="2">
    <source>
        <dbReference type="Proteomes" id="UP000193377"/>
    </source>
</evidence>
<dbReference type="EMBL" id="LNKD01000001">
    <property type="protein sequence ID" value="OSG88264.1"/>
    <property type="molecule type" value="Genomic_DNA"/>
</dbReference>
<gene>
    <name evidence="1" type="ORF">B0487_1184</name>
</gene>
<dbReference type="AlphaFoldDB" id="A0A1X2Z1K5"/>
<organism evidence="1 2">
    <name type="scientific">Bifidobacterium adolescentis</name>
    <dbReference type="NCBI Taxonomy" id="1680"/>
    <lineage>
        <taxon>Bacteria</taxon>
        <taxon>Bacillati</taxon>
        <taxon>Actinomycetota</taxon>
        <taxon>Actinomycetes</taxon>
        <taxon>Bifidobacteriales</taxon>
        <taxon>Bifidobacteriaceae</taxon>
        <taxon>Bifidobacterium</taxon>
    </lineage>
</organism>
<name>A0A1X2Z1K5_BIFAD</name>
<evidence type="ECO:0000313" key="1">
    <source>
        <dbReference type="EMBL" id="OSG88264.1"/>
    </source>
</evidence>
<sequence length="224" mass="25170">MQQNIIWTNDTDQIDAIIDDWKQGAAHLATAMAENPKETMADATYGVDVILEKAWKYVVGECELPAPQRLVEAIESIDEYDANVRIAADDLNTEYRADERDNLRHLELAHPVIILGKAGLWNGSRTIASVVRFDNIGDIISDSPWTGMEYETWKIDGHDDLRYVGVHHDGVNTCTFRELKTDGHGEKPIEENDLRALLRASRPLGPLVREVYGMPAPAKKHGNR</sequence>
<comment type="caution">
    <text evidence="1">The sequence shown here is derived from an EMBL/GenBank/DDBJ whole genome shotgun (WGS) entry which is preliminary data.</text>
</comment>